<organism evidence="3">
    <name type="scientific">Ixodes ricinus</name>
    <name type="common">Common tick</name>
    <name type="synonym">Acarus ricinus</name>
    <dbReference type="NCBI Taxonomy" id="34613"/>
    <lineage>
        <taxon>Eukaryota</taxon>
        <taxon>Metazoa</taxon>
        <taxon>Ecdysozoa</taxon>
        <taxon>Arthropoda</taxon>
        <taxon>Chelicerata</taxon>
        <taxon>Arachnida</taxon>
        <taxon>Acari</taxon>
        <taxon>Parasitiformes</taxon>
        <taxon>Ixodida</taxon>
        <taxon>Ixodoidea</taxon>
        <taxon>Ixodidae</taxon>
        <taxon>Ixodinae</taxon>
        <taxon>Ixodes</taxon>
    </lineage>
</organism>
<feature type="signal peptide" evidence="2">
    <location>
        <begin position="1"/>
        <end position="22"/>
    </location>
</feature>
<feature type="chain" id="PRO_5007542708" description="Secreted protein" evidence="2">
    <location>
        <begin position="23"/>
        <end position="113"/>
    </location>
</feature>
<evidence type="ECO:0008006" key="4">
    <source>
        <dbReference type="Google" id="ProtNLM"/>
    </source>
</evidence>
<keyword evidence="1" id="KW-1133">Transmembrane helix</keyword>
<dbReference type="EMBL" id="GEGO01003964">
    <property type="protein sequence ID" value="JAR91440.1"/>
    <property type="molecule type" value="Transcribed_RNA"/>
</dbReference>
<reference evidence="3" key="1">
    <citation type="journal article" date="2018" name="PLoS Negl. Trop. Dis.">
        <title>Sialome diversity of ticks revealed by RNAseq of single tick salivary glands.</title>
        <authorList>
            <person name="Perner J."/>
            <person name="Kropackova S."/>
            <person name="Kopacek P."/>
            <person name="Ribeiro J.M."/>
        </authorList>
    </citation>
    <scope>NUCLEOTIDE SEQUENCE</scope>
    <source>
        <strain evidence="3">Siblings of single egg batch collected in Ceske Budejovice</strain>
        <tissue evidence="3">Salivary glands</tissue>
    </source>
</reference>
<keyword evidence="1" id="KW-0812">Transmembrane</keyword>
<evidence type="ECO:0000313" key="3">
    <source>
        <dbReference type="EMBL" id="JAR91440.1"/>
    </source>
</evidence>
<dbReference type="AlphaFoldDB" id="A0A147BKX7"/>
<accession>A0A147BKX7</accession>
<proteinExistence type="predicted"/>
<evidence type="ECO:0000256" key="2">
    <source>
        <dbReference type="SAM" id="SignalP"/>
    </source>
</evidence>
<protein>
    <recommendedName>
        <fullName evidence="4">Secreted protein</fullName>
    </recommendedName>
</protein>
<feature type="transmembrane region" description="Helical" evidence="1">
    <location>
        <begin position="89"/>
        <end position="109"/>
    </location>
</feature>
<keyword evidence="1" id="KW-0472">Membrane</keyword>
<name>A0A147BKX7_IXORI</name>
<keyword evidence="2" id="KW-0732">Signal</keyword>
<evidence type="ECO:0000256" key="1">
    <source>
        <dbReference type="SAM" id="Phobius"/>
    </source>
</evidence>
<sequence length="113" mass="12283">MLASSRLRSINLALILLHSCLSFAFRSMVVARSSFPLPSISGTEQMASDALRLAHCSLRRSIIVSGCSPLRTSFNPTCSIYMRGTFLAFSSYVSIILCTTSVVAPLFVINSML</sequence>